<reference evidence="3" key="1">
    <citation type="submission" date="2022-11" db="UniProtKB">
        <authorList>
            <consortium name="WormBaseParasite"/>
        </authorList>
    </citation>
    <scope>IDENTIFICATION</scope>
</reference>
<keyword evidence="2" id="KW-1185">Reference proteome</keyword>
<keyword evidence="1" id="KW-1133">Transmembrane helix</keyword>
<name>A0A914XV36_9BILA</name>
<dbReference type="AlphaFoldDB" id="A0A914XV36"/>
<evidence type="ECO:0000313" key="3">
    <source>
        <dbReference type="WBParaSite" id="PSU_v2.g10407.t1"/>
    </source>
</evidence>
<keyword evidence="1" id="KW-0472">Membrane</keyword>
<keyword evidence="1" id="KW-0812">Transmembrane</keyword>
<protein>
    <submittedName>
        <fullName evidence="3">Uncharacterized protein</fullName>
    </submittedName>
</protein>
<dbReference type="WBParaSite" id="PSU_v2.g10407.t1">
    <property type="protein sequence ID" value="PSU_v2.g10407.t1"/>
    <property type="gene ID" value="PSU_v2.g10407"/>
</dbReference>
<feature type="transmembrane region" description="Helical" evidence="1">
    <location>
        <begin position="17"/>
        <end position="38"/>
    </location>
</feature>
<accession>A0A914XV36</accession>
<proteinExistence type="predicted"/>
<sequence>MIYSYNKGYPEDVIKGYFWFLHCYTILIFIITGIYICYSLGKYENSKEKANPKIKVIAQDIFPADPFTQKCMY</sequence>
<dbReference type="Proteomes" id="UP000887577">
    <property type="component" value="Unplaced"/>
</dbReference>
<evidence type="ECO:0000256" key="1">
    <source>
        <dbReference type="SAM" id="Phobius"/>
    </source>
</evidence>
<organism evidence="2 3">
    <name type="scientific">Panagrolaimus superbus</name>
    <dbReference type="NCBI Taxonomy" id="310955"/>
    <lineage>
        <taxon>Eukaryota</taxon>
        <taxon>Metazoa</taxon>
        <taxon>Ecdysozoa</taxon>
        <taxon>Nematoda</taxon>
        <taxon>Chromadorea</taxon>
        <taxon>Rhabditida</taxon>
        <taxon>Tylenchina</taxon>
        <taxon>Panagrolaimomorpha</taxon>
        <taxon>Panagrolaimoidea</taxon>
        <taxon>Panagrolaimidae</taxon>
        <taxon>Panagrolaimus</taxon>
    </lineage>
</organism>
<evidence type="ECO:0000313" key="2">
    <source>
        <dbReference type="Proteomes" id="UP000887577"/>
    </source>
</evidence>